<dbReference type="SUPFAM" id="SSF51366">
    <property type="entry name" value="Ribulose-phoshate binding barrel"/>
    <property type="match status" value="1"/>
</dbReference>
<evidence type="ECO:0000256" key="3">
    <source>
        <dbReference type="ARBA" id="ARBA00005081"/>
    </source>
</evidence>
<dbReference type="InterPro" id="IPR007260">
    <property type="entry name" value="NanE"/>
</dbReference>
<gene>
    <name evidence="8" type="ORF">GCM10025881_09430</name>
</gene>
<accession>A0ABQ6K3W0</accession>
<proteinExistence type="inferred from homology"/>
<dbReference type="EMBL" id="BSVB01000001">
    <property type="protein sequence ID" value="GMA94119.1"/>
    <property type="molecule type" value="Genomic_DNA"/>
</dbReference>
<comment type="caution">
    <text evidence="8">The sequence shown here is derived from an EMBL/GenBank/DDBJ whole genome shotgun (WGS) entry which is preliminary data.</text>
</comment>
<comment type="function">
    <text evidence="2">Converts N-acetylmannosamine-6-phosphate (ManNAc-6-P) to N-acetylglucosamine-6-phosphate (GlcNAc-6-P).</text>
</comment>
<dbReference type="InterPro" id="IPR013785">
    <property type="entry name" value="Aldolase_TIM"/>
</dbReference>
<protein>
    <recommendedName>
        <fullName evidence="5">N-acylglucosamine-6-phosphate 2-epimerase</fullName>
        <ecNumber evidence="5">5.1.3.9</ecNumber>
    </recommendedName>
</protein>
<dbReference type="Proteomes" id="UP001157034">
    <property type="component" value="Unassembled WGS sequence"/>
</dbReference>
<keyword evidence="9" id="KW-1185">Reference proteome</keyword>
<evidence type="ECO:0000256" key="4">
    <source>
        <dbReference type="ARBA" id="ARBA00007439"/>
    </source>
</evidence>
<name>A0ABQ6K3W0_9MICO</name>
<evidence type="ECO:0000256" key="6">
    <source>
        <dbReference type="ARBA" id="ARBA00023235"/>
    </source>
</evidence>
<keyword evidence="7" id="KW-0119">Carbohydrate metabolism</keyword>
<dbReference type="Pfam" id="PF04131">
    <property type="entry name" value="NanE"/>
    <property type="match status" value="1"/>
</dbReference>
<evidence type="ECO:0000313" key="9">
    <source>
        <dbReference type="Proteomes" id="UP001157034"/>
    </source>
</evidence>
<dbReference type="InterPro" id="IPR011060">
    <property type="entry name" value="RibuloseP-bd_barrel"/>
</dbReference>
<evidence type="ECO:0000256" key="2">
    <source>
        <dbReference type="ARBA" id="ARBA00002147"/>
    </source>
</evidence>
<dbReference type="EC" id="5.1.3.9" evidence="5"/>
<evidence type="ECO:0000256" key="5">
    <source>
        <dbReference type="ARBA" id="ARBA00013180"/>
    </source>
</evidence>
<dbReference type="PANTHER" id="PTHR36204">
    <property type="entry name" value="N-ACETYLMANNOSAMINE-6-PHOSPHATE 2-EPIMERASE-RELATED"/>
    <property type="match status" value="1"/>
</dbReference>
<comment type="similarity">
    <text evidence="4">Belongs to the NanE family.</text>
</comment>
<evidence type="ECO:0000256" key="1">
    <source>
        <dbReference type="ARBA" id="ARBA00000056"/>
    </source>
</evidence>
<dbReference type="Gene3D" id="3.20.20.70">
    <property type="entry name" value="Aldolase class I"/>
    <property type="match status" value="1"/>
</dbReference>
<comment type="pathway">
    <text evidence="3">Amino-sugar metabolism; N-acetylneuraminate degradation; D-fructose 6-phosphate from N-acetylneuraminate: step 3/5.</text>
</comment>
<evidence type="ECO:0000313" key="8">
    <source>
        <dbReference type="EMBL" id="GMA94119.1"/>
    </source>
</evidence>
<sequence length="116" mass="11931">MDAAHTAGAVFMADVDSVEAGIYAAGCGADIVSTTLAGYTVRDLEVPDTPDIDLVAALVHAAGIPVVAEGRYTRVTEVERAVALGAHAVVVGTAISDPVRLTARFAAALPPRQEFR</sequence>
<keyword evidence="6" id="KW-0413">Isomerase</keyword>
<comment type="catalytic activity">
    <reaction evidence="1">
        <text>an N-acyl-D-glucosamine 6-phosphate = an N-acyl-D-mannosamine 6-phosphate</text>
        <dbReference type="Rhea" id="RHEA:23932"/>
        <dbReference type="ChEBI" id="CHEBI:57599"/>
        <dbReference type="ChEBI" id="CHEBI:57666"/>
        <dbReference type="EC" id="5.1.3.9"/>
    </reaction>
</comment>
<dbReference type="PANTHER" id="PTHR36204:SF1">
    <property type="entry name" value="N-ACETYLMANNOSAMINE-6-PHOSPHATE 2-EPIMERASE-RELATED"/>
    <property type="match status" value="1"/>
</dbReference>
<evidence type="ECO:0000256" key="7">
    <source>
        <dbReference type="ARBA" id="ARBA00023277"/>
    </source>
</evidence>
<organism evidence="8 9">
    <name type="scientific">Pseudolysinimonas kribbensis</name>
    <dbReference type="NCBI Taxonomy" id="433641"/>
    <lineage>
        <taxon>Bacteria</taxon>
        <taxon>Bacillati</taxon>
        <taxon>Actinomycetota</taxon>
        <taxon>Actinomycetes</taxon>
        <taxon>Micrococcales</taxon>
        <taxon>Microbacteriaceae</taxon>
        <taxon>Pseudolysinimonas</taxon>
    </lineage>
</organism>
<reference evidence="9" key="1">
    <citation type="journal article" date="2019" name="Int. J. Syst. Evol. Microbiol.">
        <title>The Global Catalogue of Microorganisms (GCM) 10K type strain sequencing project: providing services to taxonomists for standard genome sequencing and annotation.</title>
        <authorList>
            <consortium name="The Broad Institute Genomics Platform"/>
            <consortium name="The Broad Institute Genome Sequencing Center for Infectious Disease"/>
            <person name="Wu L."/>
            <person name="Ma J."/>
        </authorList>
    </citation>
    <scope>NUCLEOTIDE SEQUENCE [LARGE SCALE GENOMIC DNA]</scope>
    <source>
        <strain evidence="9">NBRC 108894</strain>
    </source>
</reference>